<evidence type="ECO:0000256" key="4">
    <source>
        <dbReference type="HAMAP-Rule" id="MF_00930"/>
    </source>
</evidence>
<dbReference type="GO" id="GO:0032784">
    <property type="term" value="P:regulation of DNA-templated transcription elongation"/>
    <property type="evidence" value="ECO:0007669"/>
    <property type="project" value="UniProtKB-UniRule"/>
</dbReference>
<keyword evidence="8" id="KW-1185">Reference proteome</keyword>
<keyword evidence="7" id="KW-0251">Elongation factor</keyword>
<dbReference type="Gene3D" id="3.10.50.30">
    <property type="entry name" value="Transcription elongation factor, GreA/GreB, C-terminal domain"/>
    <property type="match status" value="1"/>
</dbReference>
<dbReference type="GO" id="GO:0006354">
    <property type="term" value="P:DNA-templated transcription elongation"/>
    <property type="evidence" value="ECO:0007669"/>
    <property type="project" value="TreeGrafter"/>
</dbReference>
<dbReference type="PATRIC" id="fig|692370.5.peg.1370"/>
<dbReference type="InterPro" id="IPR022691">
    <property type="entry name" value="Tscrpt_elong_fac_GreA/B_N"/>
</dbReference>
<evidence type="ECO:0000256" key="3">
    <source>
        <dbReference type="ARBA" id="ARBA00023163"/>
    </source>
</evidence>
<sequence>MGADNPISPAGLAALKARYDHLLGTERPAIVEIVSWAAGNGDRSENGDYLYGRKRMREIDRELAHLSRRMKAARVVDPVNQPDRSRAFFGATLTLADEDDARLTVTLVGDDEQDASAGRIGWSSPLARALRGAGVGDLRTVRLPGGHKEWEVVTIDYSPLNEKISPDL</sequence>
<evidence type="ECO:0000313" key="8">
    <source>
        <dbReference type="Proteomes" id="UP000092932"/>
    </source>
</evidence>
<dbReference type="STRING" id="692370.A6F68_01355"/>
<feature type="domain" description="Transcription elongation factor GreA/GreB C-terminal" evidence="5">
    <location>
        <begin position="85"/>
        <end position="157"/>
    </location>
</feature>
<dbReference type="PIRSF" id="PIRSF006092">
    <property type="entry name" value="GreA_GreB"/>
    <property type="match status" value="1"/>
</dbReference>
<dbReference type="PANTHER" id="PTHR30437:SF6">
    <property type="entry name" value="TRANSCRIPTION ELONGATION FACTOR GREB"/>
    <property type="match status" value="1"/>
</dbReference>
<evidence type="ECO:0000256" key="1">
    <source>
        <dbReference type="ARBA" id="ARBA00023015"/>
    </source>
</evidence>
<dbReference type="SUPFAM" id="SSF54534">
    <property type="entry name" value="FKBP-like"/>
    <property type="match status" value="1"/>
</dbReference>
<dbReference type="HAMAP" id="MF_00105">
    <property type="entry name" value="GreA_GreB"/>
    <property type="match status" value="1"/>
</dbReference>
<dbReference type="InterPro" id="IPR006358">
    <property type="entry name" value="Tscrpt_elong_fac_GreB"/>
</dbReference>
<dbReference type="EMBL" id="CP016591">
    <property type="protein sequence ID" value="ANY19872.1"/>
    <property type="molecule type" value="Genomic_DNA"/>
</dbReference>
<evidence type="ECO:0000256" key="2">
    <source>
        <dbReference type="ARBA" id="ARBA00023125"/>
    </source>
</evidence>
<dbReference type="Proteomes" id="UP000092932">
    <property type="component" value="Chromosome"/>
</dbReference>
<organism evidence="7 8">
    <name type="scientific">Tsuneonella dongtanensis</name>
    <dbReference type="NCBI Taxonomy" id="692370"/>
    <lineage>
        <taxon>Bacteria</taxon>
        <taxon>Pseudomonadati</taxon>
        <taxon>Pseudomonadota</taxon>
        <taxon>Alphaproteobacteria</taxon>
        <taxon>Sphingomonadales</taxon>
        <taxon>Erythrobacteraceae</taxon>
        <taxon>Tsuneonella</taxon>
    </lineage>
</organism>
<proteinExistence type="inferred from homology"/>
<dbReference type="InterPro" id="IPR028624">
    <property type="entry name" value="Tscrpt_elong_fac_GreA/B"/>
</dbReference>
<keyword evidence="7" id="KW-0648">Protein biosynthesis</keyword>
<evidence type="ECO:0000259" key="5">
    <source>
        <dbReference type="Pfam" id="PF01272"/>
    </source>
</evidence>
<reference evidence="7 8" key="1">
    <citation type="submission" date="2016-07" db="EMBL/GenBank/DDBJ databases">
        <title>Complete genome sequence of Altererythrobacter dongtanensis KCTC 22672, a type strain with esterase isolated from tidal flat.</title>
        <authorList>
            <person name="Cheng H."/>
            <person name="Wu Y.-H."/>
            <person name="Zhou P."/>
            <person name="Huo Y.-Y."/>
            <person name="Wang C.-S."/>
            <person name="Xu X.-W."/>
        </authorList>
    </citation>
    <scope>NUCLEOTIDE SEQUENCE [LARGE SCALE GENOMIC DNA]</scope>
    <source>
        <strain evidence="7 8">KCTC 22672</strain>
    </source>
</reference>
<dbReference type="FunFam" id="1.10.287.180:FF:000001">
    <property type="entry name" value="Transcription elongation factor GreA"/>
    <property type="match status" value="1"/>
</dbReference>
<dbReference type="RefSeq" id="WP_067677629.1">
    <property type="nucleotide sequence ID" value="NZ_CP016591.1"/>
</dbReference>
<protein>
    <recommendedName>
        <fullName evidence="4">Transcription elongation factor GreB</fullName>
    </recommendedName>
    <alternativeName>
        <fullName evidence="4">Transcript cleavage factor GreB</fullName>
    </alternativeName>
</protein>
<dbReference type="GO" id="GO:0003677">
    <property type="term" value="F:DNA binding"/>
    <property type="evidence" value="ECO:0007669"/>
    <property type="project" value="UniProtKB-UniRule"/>
</dbReference>
<dbReference type="KEGG" id="ado:A6F68_01355"/>
<dbReference type="Pfam" id="PF03449">
    <property type="entry name" value="GreA_GreB_N"/>
    <property type="match status" value="1"/>
</dbReference>
<comment type="function">
    <text evidence="4">Necessary for efficient RNA polymerase transcription elongation past template-encoded arresting sites. The arresting sites in DNA have the property of trapping a certain fraction of elongating RNA polymerases that pass through, resulting in locked ternary complexes. Cleavage of the nascent transcript by cleavage factors such as GreA or GreB allows the resumption of elongation from the new 3'terminus. GreB releases sequences of up to 9 nucleotides in length.</text>
</comment>
<keyword evidence="2 4" id="KW-0238">DNA-binding</keyword>
<keyword evidence="3 4" id="KW-0804">Transcription</keyword>
<dbReference type="InterPro" id="IPR036953">
    <property type="entry name" value="GreA/GreB_C_sf"/>
</dbReference>
<accession>A0A1B2ACH9</accession>
<dbReference type="GO" id="GO:0070063">
    <property type="term" value="F:RNA polymerase binding"/>
    <property type="evidence" value="ECO:0007669"/>
    <property type="project" value="InterPro"/>
</dbReference>
<gene>
    <name evidence="4 7" type="primary">greB</name>
    <name evidence="7" type="ORF">A6F68_01355</name>
</gene>
<dbReference type="SUPFAM" id="SSF46557">
    <property type="entry name" value="GreA transcript cleavage protein, N-terminal domain"/>
    <property type="match status" value="1"/>
</dbReference>
<comment type="similarity">
    <text evidence="4">Belongs to the GreA/GreB family. GreB subfamily.</text>
</comment>
<dbReference type="HAMAP" id="MF_00930">
    <property type="entry name" value="GreB"/>
    <property type="match status" value="1"/>
</dbReference>
<dbReference type="GO" id="GO:0003746">
    <property type="term" value="F:translation elongation factor activity"/>
    <property type="evidence" value="ECO:0007669"/>
    <property type="project" value="UniProtKB-KW"/>
</dbReference>
<dbReference type="PANTHER" id="PTHR30437">
    <property type="entry name" value="TRANSCRIPTION ELONGATION FACTOR GREA"/>
    <property type="match status" value="1"/>
</dbReference>
<dbReference type="Pfam" id="PF01272">
    <property type="entry name" value="GreA_GreB"/>
    <property type="match status" value="1"/>
</dbReference>
<name>A0A1B2ACH9_9SPHN</name>
<dbReference type="InterPro" id="IPR023459">
    <property type="entry name" value="Tscrpt_elong_fac_GreA/B_fam"/>
</dbReference>
<dbReference type="InterPro" id="IPR001437">
    <property type="entry name" value="Tscrpt_elong_fac_GreA/B_C"/>
</dbReference>
<evidence type="ECO:0000259" key="6">
    <source>
        <dbReference type="Pfam" id="PF03449"/>
    </source>
</evidence>
<dbReference type="Gene3D" id="1.10.287.180">
    <property type="entry name" value="Transcription elongation factor, GreA/GreB, N-terminal domain"/>
    <property type="match status" value="1"/>
</dbReference>
<keyword evidence="1 4" id="KW-0805">Transcription regulation</keyword>
<dbReference type="InterPro" id="IPR036805">
    <property type="entry name" value="Tscrpt_elong_fac_GreA/B_N_sf"/>
</dbReference>
<feature type="domain" description="Transcription elongation factor GreA/GreB N-terminal" evidence="6">
    <location>
        <begin position="5"/>
        <end position="75"/>
    </location>
</feature>
<evidence type="ECO:0000313" key="7">
    <source>
        <dbReference type="EMBL" id="ANY19872.1"/>
    </source>
</evidence>
<dbReference type="AlphaFoldDB" id="A0A1B2ACH9"/>